<proteinExistence type="predicted"/>
<feature type="region of interest" description="Disordered" evidence="1">
    <location>
        <begin position="1"/>
        <end position="20"/>
    </location>
</feature>
<dbReference type="EMBL" id="ANJA01002248">
    <property type="protein sequence ID" value="ETO70957.1"/>
    <property type="molecule type" value="Genomic_DNA"/>
</dbReference>
<sequence length="169" mass="18934">MEANKPRGATRQMRNYGSKRMKKRRSACLILKRQWLRTLAAAGARKTWAGFYCLPNELCFAIATSCLQLLRCCGLKRVGKPLPTKEQMGAPDELDVATRRFCLLHLATEKTAISIRNKAEKSTPVLSLRDACTTNYFEVSSAELSKTRAHGSPMDCRVGLRASQLERGR</sequence>
<reference evidence="2 3" key="1">
    <citation type="submission" date="2013-11" db="EMBL/GenBank/DDBJ databases">
        <title>The Genome Sequence of Phytophthora parasitica P1976.</title>
        <authorList>
            <consortium name="The Broad Institute Genomics Platform"/>
            <person name="Russ C."/>
            <person name="Tyler B."/>
            <person name="Panabieres F."/>
            <person name="Shan W."/>
            <person name="Tripathy S."/>
            <person name="Grunwald N."/>
            <person name="Machado M."/>
            <person name="Johnson C.S."/>
            <person name="Walker B."/>
            <person name="Young S."/>
            <person name="Zeng Q."/>
            <person name="Gargeya S."/>
            <person name="Fitzgerald M."/>
            <person name="Haas B."/>
            <person name="Abouelleil A."/>
            <person name="Allen A.W."/>
            <person name="Alvarado L."/>
            <person name="Arachchi H.M."/>
            <person name="Berlin A.M."/>
            <person name="Chapman S.B."/>
            <person name="Gainer-Dewar J."/>
            <person name="Goldberg J."/>
            <person name="Griggs A."/>
            <person name="Gujja S."/>
            <person name="Hansen M."/>
            <person name="Howarth C."/>
            <person name="Imamovic A."/>
            <person name="Ireland A."/>
            <person name="Larimer J."/>
            <person name="McCowan C."/>
            <person name="Murphy C."/>
            <person name="Pearson M."/>
            <person name="Poon T.W."/>
            <person name="Priest M."/>
            <person name="Roberts A."/>
            <person name="Saif S."/>
            <person name="Shea T."/>
            <person name="Sisk P."/>
            <person name="Sykes S."/>
            <person name="Wortman J."/>
            <person name="Nusbaum C."/>
            <person name="Birren B."/>
        </authorList>
    </citation>
    <scope>NUCLEOTIDE SEQUENCE [LARGE SCALE GENOMIC DNA]</scope>
    <source>
        <strain evidence="2 3">P1976</strain>
    </source>
</reference>
<dbReference type="AlphaFoldDB" id="A0A080ZWE6"/>
<organism evidence="2 3">
    <name type="scientific">Phytophthora nicotianae P1976</name>
    <dbReference type="NCBI Taxonomy" id="1317066"/>
    <lineage>
        <taxon>Eukaryota</taxon>
        <taxon>Sar</taxon>
        <taxon>Stramenopiles</taxon>
        <taxon>Oomycota</taxon>
        <taxon>Peronosporomycetes</taxon>
        <taxon>Peronosporales</taxon>
        <taxon>Peronosporaceae</taxon>
        <taxon>Phytophthora</taxon>
    </lineage>
</organism>
<name>A0A080ZWE6_PHYNI</name>
<evidence type="ECO:0000313" key="3">
    <source>
        <dbReference type="Proteomes" id="UP000028582"/>
    </source>
</evidence>
<comment type="caution">
    <text evidence="2">The sequence shown here is derived from an EMBL/GenBank/DDBJ whole genome shotgun (WGS) entry which is preliminary data.</text>
</comment>
<dbReference type="Proteomes" id="UP000028582">
    <property type="component" value="Unassembled WGS sequence"/>
</dbReference>
<accession>A0A080ZWE6</accession>
<protein>
    <submittedName>
        <fullName evidence="2">Uncharacterized protein</fullName>
    </submittedName>
</protein>
<gene>
    <name evidence="2" type="ORF">F444_12629</name>
</gene>
<evidence type="ECO:0000256" key="1">
    <source>
        <dbReference type="SAM" id="MobiDB-lite"/>
    </source>
</evidence>
<evidence type="ECO:0000313" key="2">
    <source>
        <dbReference type="EMBL" id="ETO70957.1"/>
    </source>
</evidence>